<keyword evidence="2" id="KW-0269">Exonuclease</keyword>
<gene>
    <name evidence="2" type="ORF">GCM10023172_38100</name>
</gene>
<dbReference type="GO" id="GO:0004527">
    <property type="term" value="F:exonuclease activity"/>
    <property type="evidence" value="ECO:0007669"/>
    <property type="project" value="UniProtKB-KW"/>
</dbReference>
<dbReference type="Gene3D" id="3.30.420.10">
    <property type="entry name" value="Ribonuclease H-like superfamily/Ribonuclease H"/>
    <property type="match status" value="1"/>
</dbReference>
<dbReference type="Pfam" id="PF10108">
    <property type="entry name" value="DNA_pol_B_exo2"/>
    <property type="match status" value="1"/>
</dbReference>
<dbReference type="SUPFAM" id="SSF53098">
    <property type="entry name" value="Ribonuclease H-like"/>
    <property type="match status" value="1"/>
</dbReference>
<evidence type="ECO:0000313" key="3">
    <source>
        <dbReference type="Proteomes" id="UP001501243"/>
    </source>
</evidence>
<organism evidence="2 3">
    <name type="scientific">Hymenobacter ginsengisoli</name>
    <dbReference type="NCBI Taxonomy" id="1051626"/>
    <lineage>
        <taxon>Bacteria</taxon>
        <taxon>Pseudomonadati</taxon>
        <taxon>Bacteroidota</taxon>
        <taxon>Cytophagia</taxon>
        <taxon>Cytophagales</taxon>
        <taxon>Hymenobacteraceae</taxon>
        <taxon>Hymenobacter</taxon>
    </lineage>
</organism>
<dbReference type="InterPro" id="IPR012337">
    <property type="entry name" value="RNaseH-like_sf"/>
</dbReference>
<keyword evidence="3" id="KW-1185">Reference proteome</keyword>
<keyword evidence="2" id="KW-0540">Nuclease</keyword>
<reference evidence="3" key="1">
    <citation type="journal article" date="2019" name="Int. J. Syst. Evol. Microbiol.">
        <title>The Global Catalogue of Microorganisms (GCM) 10K type strain sequencing project: providing services to taxonomists for standard genome sequencing and annotation.</title>
        <authorList>
            <consortium name="The Broad Institute Genomics Platform"/>
            <consortium name="The Broad Institute Genome Sequencing Center for Infectious Disease"/>
            <person name="Wu L."/>
            <person name="Ma J."/>
        </authorList>
    </citation>
    <scope>NUCLEOTIDE SEQUENCE [LARGE SCALE GENOMIC DNA]</scope>
    <source>
        <strain evidence="3">JCM 17841</strain>
    </source>
</reference>
<evidence type="ECO:0000313" key="2">
    <source>
        <dbReference type="EMBL" id="GAA4507456.1"/>
    </source>
</evidence>
<dbReference type="InterPro" id="IPR019288">
    <property type="entry name" value="3'-5'_exonuclease_PolB-like"/>
</dbReference>
<dbReference type="Proteomes" id="UP001501243">
    <property type="component" value="Unassembled WGS sequence"/>
</dbReference>
<proteinExistence type="predicted"/>
<name>A0ABP8QR10_9BACT</name>
<dbReference type="InterPro" id="IPR036397">
    <property type="entry name" value="RNaseH_sf"/>
</dbReference>
<sequence length="298" mass="33762">MHDAKVRGRFPRLPDMLLSFGLVARCFLAFMNILRHVDLTRVFFVDIETVPGHPSHAELPAAHQPLWARFCEKRHAKELAEGQTHAELFANGGLYAEFGKVVCISVGFFRPLKDETLEFRTKSFAADDECEVLRSFGQFLARYAPYGPSRYAKLETAGPDGYFLCAHNGREFDYGYLGRRMLICGQPIPPMLDVAGHKPWDLPHLLDTMELWKFGDNKGYISLPLLAGVFNIPSPKDDIDGSHVARVYWEDKDLGRIVTYCEKDVITTARVYLHYAGQQELWPEVQLTQVPWVAGVSA</sequence>
<dbReference type="EMBL" id="BAABGQ010000011">
    <property type="protein sequence ID" value="GAA4507456.1"/>
    <property type="molecule type" value="Genomic_DNA"/>
</dbReference>
<evidence type="ECO:0000259" key="1">
    <source>
        <dbReference type="Pfam" id="PF10108"/>
    </source>
</evidence>
<comment type="caution">
    <text evidence="2">The sequence shown here is derived from an EMBL/GenBank/DDBJ whole genome shotgun (WGS) entry which is preliminary data.</text>
</comment>
<protein>
    <submittedName>
        <fullName evidence="2">3'-5' exonuclease</fullName>
    </submittedName>
</protein>
<accession>A0ABP8QR10</accession>
<feature type="domain" description="Predicted 3'-5' exonuclease PolB-like" evidence="1">
    <location>
        <begin position="164"/>
        <end position="276"/>
    </location>
</feature>
<keyword evidence="2" id="KW-0378">Hydrolase</keyword>